<keyword evidence="7" id="KW-1185">Reference proteome</keyword>
<accession>A0A067PIM7</accession>
<evidence type="ECO:0000259" key="5">
    <source>
        <dbReference type="Pfam" id="PF24883"/>
    </source>
</evidence>
<feature type="repeat" description="WD" evidence="3">
    <location>
        <begin position="1441"/>
        <end position="1473"/>
    </location>
</feature>
<dbReference type="PANTHER" id="PTHR19879">
    <property type="entry name" value="TRANSCRIPTION INITIATION FACTOR TFIID"/>
    <property type="match status" value="1"/>
</dbReference>
<dbReference type="InterPro" id="IPR056884">
    <property type="entry name" value="NPHP3-like_N"/>
</dbReference>
<dbReference type="PROSITE" id="PS00678">
    <property type="entry name" value="WD_REPEATS_1"/>
    <property type="match status" value="1"/>
</dbReference>
<keyword evidence="2" id="KW-0677">Repeat</keyword>
<dbReference type="STRING" id="933084.A0A067PIM7"/>
<feature type="domain" description="Nephrocystin 3-like N-terminal" evidence="5">
    <location>
        <begin position="380"/>
        <end position="535"/>
    </location>
</feature>
<dbReference type="EMBL" id="KL197728">
    <property type="protein sequence ID" value="KDQ54654.1"/>
    <property type="molecule type" value="Genomic_DNA"/>
</dbReference>
<feature type="compositionally biased region" description="Polar residues" evidence="4">
    <location>
        <begin position="1883"/>
        <end position="1892"/>
    </location>
</feature>
<dbReference type="PANTHER" id="PTHR19879:SF9">
    <property type="entry name" value="TRANSCRIPTION INITIATION FACTOR TFIID SUBUNIT 5"/>
    <property type="match status" value="1"/>
</dbReference>
<dbReference type="InterPro" id="IPR035892">
    <property type="entry name" value="C2_domain_sf"/>
</dbReference>
<dbReference type="Proteomes" id="UP000027265">
    <property type="component" value="Unassembled WGS sequence"/>
</dbReference>
<dbReference type="HOGENOM" id="CLU_000288_6_3_1"/>
<dbReference type="SUPFAM" id="SSF49562">
    <property type="entry name" value="C2 domain (Calcium/lipid-binding domain, CaLB)"/>
    <property type="match status" value="1"/>
</dbReference>
<dbReference type="Gene3D" id="2.130.10.10">
    <property type="entry name" value="YVTN repeat-like/Quinoprotein amine dehydrogenase"/>
    <property type="match status" value="4"/>
</dbReference>
<evidence type="ECO:0000313" key="7">
    <source>
        <dbReference type="Proteomes" id="UP000027265"/>
    </source>
</evidence>
<sequence length="1953" mass="214630">MATPVVGDTVPGTRQSDVRLFVNKISAFGLKHNRKHSVKATVGREIKTSRATERTKDPSWLDLDFVFDLSESSHLTVEVFDHPIVSLGPSFVGGIMVDSNVLRHETVITRQLDSLRRPGVDVAGSLTLHITVNGLGDTTGLDTVLEHAEKGLHLLDPPGWATPIPDPVSNVASSIAAVSQSTTDIWQPALNSVESFVEGLKASVRVVDALAEIHPYAKATWTLLSFVYKTVINQIALDARINHLAHVIREIYQVAIDADPLKNHGTIGKTLQRMLMQTSECAYFIREYAKTKGFASRAVKNQIDPVDDKIDVFETKFNALKSDLELKATIQSSIAVFRILDTVAKIEETLVLNDLPYASASYKIKLGCLPGSRQEILEEIVDWVNDARGDSTQSRIFLVTGVAGSGKSAIAHTIARHFSDQERLGSSLFFKRGTTDRPETLFSTIARDLADSNSQFCHELLAAVGGSRSLIQTNCVQRQFQSFILTPTQNLKTVGPVVVVIDALDECKDYEDILHILATDLDKLPPNLRILVTARAEDAICAKFEKSPYTCHKRMEEISRKSTSEDISSFVDRELSDVVESLERRWPNGRWRKELVSKADGLFQWAYTACRFIRQGGRGNGPARRFEIITSGGSVLKDLDALYLEVLRHSFPALDDEFLDSFRFVIGAVIVARTPLSIQSLDALLHTGPTNYSSPQDVLRPLGSLFSGVSNDASPVQVLHTSFRDFIAHTSQSDKFAIDIVLSNGVVARSCLETMISGLRQNICHFNDRFTVFSDLSPEELSRIRSEFLSEALQYACRFWASHLSTVATDTSCYLPWVEKFLRLHLLSWMEVMSILQKLDEAVSSLLDLGTWLLSHAAQDPYLHTMAFDATRFIRNFFLPISSGPLQVYTSALPLVPTETTIHTNYSRLVHNTAPFVLHGRERRWSPLLFPLDGHEQPISALAFSSDGARLVSGDVDGNVHMWSLDTGALAGSTIRVKHSEVVSVMFTSGDSNLLTVCGERFATLPKLTEGPSHTSQERIQLWCADTGAEIPLVWQQTALDPPIAHTTDGVHIATLDNSNSPALLFPADGVPLRMEFDDNDNGPNILKVALNSNEGELVIAVAFDDGLIHVLPGESGLFSRPRLVNKSRAISALSVSCDGSRLACGFVDGNLQLWDLTEEDPFGTCARGQDDMVTALVFSPDSVRLFSGYENGVIVVWEFGPNGTGGFREDIVSKEQGASISSLVFVDLGKQLAIGSSDGSVCIWDVANRRIARQLPASGTDRACSMAFSTDGNLVAICTEGGMLTLWKITPGVVCWDTFVGQENGNRTKLFFIQNDTKLVTCHTKHDVLTIRDSSNGAVLHQDFPLFEDPNHALGETNVVPVPGSSNIVQLGMTAKGGYMISGHVWECSELPTISRVWQPQFSPSTSWSPDHSMLVYSDSCLPVMTLVLYNLPEHTVQILSGHSGWPRIRAFYPDRMLLASGDHQGCVRVWQAPENLTYPVGCGDSTQGSPSVARGHLSPDGSIMVVCKSSTTEYSLQFFDPHNRRPVGDHFSTPAHLTESEFAFARERAAFFPNSSRLLVDFNDDSPLLVASPSNQPLRLQRSGGSITALTFSRDSSRLVMESFNGVVRVWDTFTGRCLRESHIQFHQGEATYDNLRLLDGEVVGVESVVDHESLGPEGTLQFSSDQSKLISVRSAGHIRVWYGSSGDTITQDVLKHIPKEENSNGVILLAISSDGSLFAMLESRTTITNDTMSLGALLYIWETTNGTIVNEKDLDMDVISASFSSDASTMAFCSPEEGCFIWNFADGSVRLISGERGNKATLFSTDAKRVAMIDEAVDVSVRQPRIQIWDLEESSMIYDQFVPHTILEGIEDYDKSPLQALIEGRPPGIGDEGASAKPVSHTSNSSTPKVVQAPPSPRLAAQAIASVLWFCPVLLSIPTFLKALPGIHPTCRWWQMVSLLMYTFSQPTLK</sequence>
<dbReference type="Pfam" id="PF24883">
    <property type="entry name" value="NPHP3_N"/>
    <property type="match status" value="1"/>
</dbReference>
<dbReference type="SUPFAM" id="SSF50998">
    <property type="entry name" value="Quinoprotein alcohol dehydrogenase-like"/>
    <property type="match status" value="1"/>
</dbReference>
<keyword evidence="1 3" id="KW-0853">WD repeat</keyword>
<dbReference type="SUPFAM" id="SSF52540">
    <property type="entry name" value="P-loop containing nucleoside triphosphate hydrolases"/>
    <property type="match status" value="1"/>
</dbReference>
<evidence type="ECO:0000256" key="2">
    <source>
        <dbReference type="ARBA" id="ARBA00022737"/>
    </source>
</evidence>
<gene>
    <name evidence="6" type="ORF">JAAARDRAFT_196547</name>
</gene>
<feature type="repeat" description="WD" evidence="3">
    <location>
        <begin position="1582"/>
        <end position="1623"/>
    </location>
</feature>
<dbReference type="PROSITE" id="PS50294">
    <property type="entry name" value="WD_REPEATS_REGION"/>
    <property type="match status" value="2"/>
</dbReference>
<dbReference type="SMART" id="SM00320">
    <property type="entry name" value="WD40"/>
    <property type="match status" value="9"/>
</dbReference>
<dbReference type="InterPro" id="IPR015943">
    <property type="entry name" value="WD40/YVTN_repeat-like_dom_sf"/>
</dbReference>
<proteinExistence type="predicted"/>
<dbReference type="Pfam" id="PF00400">
    <property type="entry name" value="WD40"/>
    <property type="match status" value="5"/>
</dbReference>
<evidence type="ECO:0000256" key="4">
    <source>
        <dbReference type="SAM" id="MobiDB-lite"/>
    </source>
</evidence>
<feature type="repeat" description="WD" evidence="3">
    <location>
        <begin position="1167"/>
        <end position="1199"/>
    </location>
</feature>
<feature type="region of interest" description="Disordered" evidence="4">
    <location>
        <begin position="1870"/>
        <end position="1896"/>
    </location>
</feature>
<dbReference type="InParanoid" id="A0A067PIM7"/>
<dbReference type="InterPro" id="IPR027417">
    <property type="entry name" value="P-loop_NTPase"/>
</dbReference>
<dbReference type="InterPro" id="IPR036322">
    <property type="entry name" value="WD40_repeat_dom_sf"/>
</dbReference>
<evidence type="ECO:0000256" key="1">
    <source>
        <dbReference type="ARBA" id="ARBA00022574"/>
    </source>
</evidence>
<dbReference type="InterPro" id="IPR019775">
    <property type="entry name" value="WD40_repeat_CS"/>
</dbReference>
<dbReference type="OrthoDB" id="163438at2759"/>
<feature type="repeat" description="WD" evidence="3">
    <location>
        <begin position="1124"/>
        <end position="1165"/>
    </location>
</feature>
<dbReference type="InterPro" id="IPR011047">
    <property type="entry name" value="Quinoprotein_ADH-like_sf"/>
</dbReference>
<dbReference type="PROSITE" id="PS50082">
    <property type="entry name" value="WD_REPEATS_2"/>
    <property type="match status" value="6"/>
</dbReference>
<feature type="repeat" description="WD" evidence="3">
    <location>
        <begin position="932"/>
        <end position="973"/>
    </location>
</feature>
<dbReference type="InterPro" id="IPR001680">
    <property type="entry name" value="WD40_rpt"/>
</dbReference>
<protein>
    <recommendedName>
        <fullName evidence="5">Nephrocystin 3-like N-terminal domain-containing protein</fullName>
    </recommendedName>
</protein>
<dbReference type="SUPFAM" id="SSF50978">
    <property type="entry name" value="WD40 repeat-like"/>
    <property type="match status" value="1"/>
</dbReference>
<evidence type="ECO:0000256" key="3">
    <source>
        <dbReference type="PROSITE-ProRule" id="PRU00221"/>
    </source>
</evidence>
<dbReference type="Gene3D" id="3.40.50.300">
    <property type="entry name" value="P-loop containing nucleotide triphosphate hydrolases"/>
    <property type="match status" value="1"/>
</dbReference>
<evidence type="ECO:0000313" key="6">
    <source>
        <dbReference type="EMBL" id="KDQ54654.1"/>
    </source>
</evidence>
<organism evidence="6 7">
    <name type="scientific">Jaapia argillacea MUCL 33604</name>
    <dbReference type="NCBI Taxonomy" id="933084"/>
    <lineage>
        <taxon>Eukaryota</taxon>
        <taxon>Fungi</taxon>
        <taxon>Dikarya</taxon>
        <taxon>Basidiomycota</taxon>
        <taxon>Agaricomycotina</taxon>
        <taxon>Agaricomycetes</taxon>
        <taxon>Agaricomycetidae</taxon>
        <taxon>Jaapiales</taxon>
        <taxon>Jaapiaceae</taxon>
        <taxon>Jaapia</taxon>
    </lineage>
</organism>
<feature type="repeat" description="WD" evidence="3">
    <location>
        <begin position="1214"/>
        <end position="1255"/>
    </location>
</feature>
<name>A0A067PIM7_9AGAM</name>
<reference evidence="7" key="1">
    <citation type="journal article" date="2014" name="Proc. Natl. Acad. Sci. U.S.A.">
        <title>Extensive sampling of basidiomycete genomes demonstrates inadequacy of the white-rot/brown-rot paradigm for wood decay fungi.</title>
        <authorList>
            <person name="Riley R."/>
            <person name="Salamov A.A."/>
            <person name="Brown D.W."/>
            <person name="Nagy L.G."/>
            <person name="Floudas D."/>
            <person name="Held B.W."/>
            <person name="Levasseur A."/>
            <person name="Lombard V."/>
            <person name="Morin E."/>
            <person name="Otillar R."/>
            <person name="Lindquist E.A."/>
            <person name="Sun H."/>
            <person name="LaButti K.M."/>
            <person name="Schmutz J."/>
            <person name="Jabbour D."/>
            <person name="Luo H."/>
            <person name="Baker S.E."/>
            <person name="Pisabarro A.G."/>
            <person name="Walton J.D."/>
            <person name="Blanchette R.A."/>
            <person name="Henrissat B."/>
            <person name="Martin F."/>
            <person name="Cullen D."/>
            <person name="Hibbett D.S."/>
            <person name="Grigoriev I.V."/>
        </authorList>
    </citation>
    <scope>NUCLEOTIDE SEQUENCE [LARGE SCALE GENOMIC DNA]</scope>
    <source>
        <strain evidence="7">MUCL 33604</strain>
    </source>
</reference>